<feature type="compositionally biased region" description="Low complexity" evidence="1">
    <location>
        <begin position="249"/>
        <end position="263"/>
    </location>
</feature>
<dbReference type="AlphaFoldDB" id="A0A8R1DS52"/>
<feature type="region of interest" description="Disordered" evidence="1">
    <location>
        <begin position="169"/>
        <end position="188"/>
    </location>
</feature>
<evidence type="ECO:0000313" key="3">
    <source>
        <dbReference type="EnsemblMetazoa" id="CJA09426.1"/>
    </source>
</evidence>
<evidence type="ECO:0000256" key="2">
    <source>
        <dbReference type="SAM" id="SignalP"/>
    </source>
</evidence>
<feature type="region of interest" description="Disordered" evidence="1">
    <location>
        <begin position="100"/>
        <end position="128"/>
    </location>
</feature>
<feature type="region of interest" description="Disordered" evidence="1">
    <location>
        <begin position="287"/>
        <end position="345"/>
    </location>
</feature>
<dbReference type="Proteomes" id="UP000005237">
    <property type="component" value="Unassembled WGS sequence"/>
</dbReference>
<feature type="compositionally biased region" description="Low complexity" evidence="1">
    <location>
        <begin position="293"/>
        <end position="345"/>
    </location>
</feature>
<name>A0A8R1DS52_CAEJA</name>
<reference evidence="4" key="1">
    <citation type="submission" date="2010-08" db="EMBL/GenBank/DDBJ databases">
        <authorList>
            <consortium name="Caenorhabditis japonica Sequencing Consortium"/>
            <person name="Wilson R.K."/>
        </authorList>
    </citation>
    <scope>NUCLEOTIDE SEQUENCE [LARGE SCALE GENOMIC DNA]</scope>
    <source>
        <strain evidence="4">DF5081</strain>
    </source>
</reference>
<feature type="signal peptide" evidence="2">
    <location>
        <begin position="1"/>
        <end position="16"/>
    </location>
</feature>
<sequence length="447" mass="49620">MSKIIFLLFSFYFALAQSNVIPARFRRQYTWGVTPYYEHGQYYETQPQQWSSHNQYQNDQNYYSPYFYGYQRQKTWQTSNQPNGNFNSYQSSYNRPPWFGNLYGNENRNRNQNTDQSGGYATAPPDYNQGSYARPKYLATMQPKPTLLPVVLERSALFVTQQPEVIRTFTSGSGSESESGSGRHPTFLERLGVATLPSVLTTSGEEAERQKALKMLESAERIHEFLPERSEDKSKAEEEVPDNEKSNESELTSTPTTPIISIENKTELSVAEKDKDNIALKEFFETSSTAEGSSTVSESPSTSTEAAETTQESTTADSTTTVTETTTTTTTTTLTTEAPSVTTTTKEVQPVTLLAFQEVTDEKMVSREVNITQSLTDQGSTSESNLNETGEGSGTGATTDGSAFVASTGIVGLRSPPLPKAVDPEKVGLEVVEWTDQDNGVRRLLRE</sequence>
<dbReference type="EnsemblMetazoa" id="CJA09426.1">
    <property type="protein sequence ID" value="CJA09426.1"/>
    <property type="gene ID" value="WBGene00128629"/>
</dbReference>
<keyword evidence="2" id="KW-0732">Signal</keyword>
<feature type="region of interest" description="Disordered" evidence="1">
    <location>
        <begin position="224"/>
        <end position="265"/>
    </location>
</feature>
<feature type="region of interest" description="Disordered" evidence="1">
    <location>
        <begin position="372"/>
        <end position="402"/>
    </location>
</feature>
<accession>A0A8R1DS52</accession>
<feature type="chain" id="PRO_5035840154" evidence="2">
    <location>
        <begin position="17"/>
        <end position="447"/>
    </location>
</feature>
<reference evidence="3" key="2">
    <citation type="submission" date="2022-06" db="UniProtKB">
        <authorList>
            <consortium name="EnsemblMetazoa"/>
        </authorList>
    </citation>
    <scope>IDENTIFICATION</scope>
    <source>
        <strain evidence="3">DF5081</strain>
    </source>
</reference>
<feature type="compositionally biased region" description="Polar residues" evidence="1">
    <location>
        <begin position="372"/>
        <end position="387"/>
    </location>
</feature>
<organism evidence="3 4">
    <name type="scientific">Caenorhabditis japonica</name>
    <dbReference type="NCBI Taxonomy" id="281687"/>
    <lineage>
        <taxon>Eukaryota</taxon>
        <taxon>Metazoa</taxon>
        <taxon>Ecdysozoa</taxon>
        <taxon>Nematoda</taxon>
        <taxon>Chromadorea</taxon>
        <taxon>Rhabditida</taxon>
        <taxon>Rhabditina</taxon>
        <taxon>Rhabditomorpha</taxon>
        <taxon>Rhabditoidea</taxon>
        <taxon>Rhabditidae</taxon>
        <taxon>Peloderinae</taxon>
        <taxon>Caenorhabditis</taxon>
    </lineage>
</organism>
<feature type="compositionally biased region" description="Low complexity" evidence="1">
    <location>
        <begin position="171"/>
        <end position="182"/>
    </location>
</feature>
<protein>
    <submittedName>
        <fullName evidence="3">Uncharacterized protein</fullName>
    </submittedName>
</protein>
<evidence type="ECO:0000313" key="4">
    <source>
        <dbReference type="Proteomes" id="UP000005237"/>
    </source>
</evidence>
<feature type="compositionally biased region" description="Polar residues" evidence="1">
    <location>
        <begin position="104"/>
        <end position="119"/>
    </location>
</feature>
<evidence type="ECO:0000256" key="1">
    <source>
        <dbReference type="SAM" id="MobiDB-lite"/>
    </source>
</evidence>
<keyword evidence="4" id="KW-1185">Reference proteome</keyword>
<proteinExistence type="predicted"/>
<feature type="compositionally biased region" description="Basic and acidic residues" evidence="1">
    <location>
        <begin position="224"/>
        <end position="248"/>
    </location>
</feature>